<dbReference type="PATRIC" id="fig|1238180.3.peg.7256"/>
<gene>
    <name evidence="3" type="ORF">C791_7784</name>
</gene>
<evidence type="ECO:0000313" key="4">
    <source>
        <dbReference type="Proteomes" id="UP000014137"/>
    </source>
</evidence>
<feature type="domain" description="Deoxyribonuclease NucA/NucB" evidence="2">
    <location>
        <begin position="332"/>
        <end position="414"/>
    </location>
</feature>
<dbReference type="AlphaFoldDB" id="M2QA90"/>
<dbReference type="EMBL" id="ANMG01000083">
    <property type="protein sequence ID" value="EMD22967.1"/>
    <property type="molecule type" value="Genomic_DNA"/>
</dbReference>
<name>M2QA90_9PSEU</name>
<dbReference type="Pfam" id="PF14040">
    <property type="entry name" value="DNase_NucA_NucB"/>
    <property type="match status" value="1"/>
</dbReference>
<accession>M2QA90</accession>
<reference evidence="3 4" key="1">
    <citation type="submission" date="2012-10" db="EMBL/GenBank/DDBJ databases">
        <title>Genome assembly of Amycolatopsis azurea DSM 43854.</title>
        <authorList>
            <person name="Khatri I."/>
            <person name="Kaur I."/>
            <person name="Subramanian S."/>
            <person name="Mayilraj S."/>
        </authorList>
    </citation>
    <scope>NUCLEOTIDE SEQUENCE [LARGE SCALE GENOMIC DNA]</scope>
    <source>
        <strain evidence="3 4">DSM 43854</strain>
    </source>
</reference>
<organism evidence="3 4">
    <name type="scientific">Amycolatopsis azurea DSM 43854</name>
    <dbReference type="NCBI Taxonomy" id="1238180"/>
    <lineage>
        <taxon>Bacteria</taxon>
        <taxon>Bacillati</taxon>
        <taxon>Actinomycetota</taxon>
        <taxon>Actinomycetes</taxon>
        <taxon>Pseudonocardiales</taxon>
        <taxon>Pseudonocardiaceae</taxon>
        <taxon>Amycolatopsis</taxon>
    </lineage>
</organism>
<evidence type="ECO:0000256" key="1">
    <source>
        <dbReference type="SAM" id="SignalP"/>
    </source>
</evidence>
<feature type="signal peptide" evidence="1">
    <location>
        <begin position="1"/>
        <end position="24"/>
    </location>
</feature>
<evidence type="ECO:0000313" key="3">
    <source>
        <dbReference type="EMBL" id="EMD22967.1"/>
    </source>
</evidence>
<sequence>MSKRFPLLLVVGASLLAVVTPAAAQPATEPAYRLDIEETDWKGTGAQQFYETPLAKYVSDATTKSPINPDYTDRGECLAHRNDAVKPTGWIKNHYAYCHISEDRDISLIELPANKTVSKVYYRLITVGRGAVANDPTAGRRIEFDVFVDEVKVEVQVPGAPSALAVKLAFEMECGGWPTANSCRDQTGRTQERTVAEWNGGQMSFVLTSPVGSGNPAQPDDKAIGVHRLAVHHMPFPPFWPGPVKRYVMEGGFRFDSAQYIYHKGTQYGHGAIFDRVLPRLQLFRSEPGFPQVSEHIWQALNNPGSTKPEVRGKQIPSELHRIYYDGVRRGANNGQAKITCNVYFPGHGSGTGENCDEFPFQTTAEGAAASQYGAPFGQYSAKPVPDTENSIAGNGISVFYGWDRILDGDVFKVIFK</sequence>
<feature type="chain" id="PRO_5004023400" description="Deoxyribonuclease NucA/NucB domain-containing protein" evidence="1">
    <location>
        <begin position="25"/>
        <end position="417"/>
    </location>
</feature>
<protein>
    <recommendedName>
        <fullName evidence="2">Deoxyribonuclease NucA/NucB domain-containing protein</fullName>
    </recommendedName>
</protein>
<dbReference type="InterPro" id="IPR029476">
    <property type="entry name" value="DNase_NucA_NucB"/>
</dbReference>
<comment type="caution">
    <text evidence="3">The sequence shown here is derived from an EMBL/GenBank/DDBJ whole genome shotgun (WGS) entry which is preliminary data.</text>
</comment>
<proteinExistence type="predicted"/>
<dbReference type="Proteomes" id="UP000014137">
    <property type="component" value="Unassembled WGS sequence"/>
</dbReference>
<evidence type="ECO:0000259" key="2">
    <source>
        <dbReference type="Pfam" id="PF14040"/>
    </source>
</evidence>
<keyword evidence="1" id="KW-0732">Signal</keyword>